<dbReference type="PROSITE" id="PS50294">
    <property type="entry name" value="WD_REPEATS_REGION"/>
    <property type="match status" value="3"/>
</dbReference>
<dbReference type="InterPro" id="IPR012972">
    <property type="entry name" value="NLE"/>
</dbReference>
<dbReference type="Pfam" id="PF08154">
    <property type="entry name" value="NLE"/>
    <property type="match status" value="1"/>
</dbReference>
<dbReference type="InterPro" id="IPR015943">
    <property type="entry name" value="WD40/YVTN_repeat-like_dom_sf"/>
</dbReference>
<evidence type="ECO:0000256" key="2">
    <source>
        <dbReference type="ARBA" id="ARBA00022552"/>
    </source>
</evidence>
<dbReference type="GO" id="GO:0030687">
    <property type="term" value="C:preribosome, large subunit precursor"/>
    <property type="evidence" value="ECO:0007669"/>
    <property type="project" value="UniProtKB-UniRule"/>
</dbReference>
<dbReference type="EMBL" id="MU006089">
    <property type="protein sequence ID" value="KAF2842728.1"/>
    <property type="molecule type" value="Genomic_DNA"/>
</dbReference>
<dbReference type="InterPro" id="IPR020472">
    <property type="entry name" value="WD40_PAC1"/>
</dbReference>
<dbReference type="GO" id="GO:0000466">
    <property type="term" value="P:maturation of 5.8S rRNA from tricistronic rRNA transcript (SSU-rRNA, 5.8S rRNA, LSU-rRNA)"/>
    <property type="evidence" value="ECO:0007669"/>
    <property type="project" value="UniProtKB-UniRule"/>
</dbReference>
<dbReference type="PANTHER" id="PTHR19855:SF11">
    <property type="entry name" value="RIBOSOME BIOGENESIS PROTEIN WDR12"/>
    <property type="match status" value="1"/>
</dbReference>
<comment type="similarity">
    <text evidence="6">Belongs to the WD repeat WDR12/YTM1 family.</text>
</comment>
<dbReference type="InterPro" id="IPR019775">
    <property type="entry name" value="WD40_repeat_CS"/>
</dbReference>
<evidence type="ECO:0000259" key="9">
    <source>
        <dbReference type="Pfam" id="PF08154"/>
    </source>
</evidence>
<dbReference type="InterPro" id="IPR001680">
    <property type="entry name" value="WD40_rpt"/>
</dbReference>
<dbReference type="Gene3D" id="2.130.10.10">
    <property type="entry name" value="YVTN repeat-like/Quinoprotein amine dehydrogenase"/>
    <property type="match status" value="1"/>
</dbReference>
<evidence type="ECO:0000256" key="5">
    <source>
        <dbReference type="ARBA" id="ARBA00023242"/>
    </source>
</evidence>
<dbReference type="PROSITE" id="PS00678">
    <property type="entry name" value="WD_REPEATS_1"/>
    <property type="match status" value="2"/>
</dbReference>
<proteinExistence type="inferred from homology"/>
<comment type="subcellular location">
    <subcellularLocation>
        <location evidence="6">Nucleus</location>
        <location evidence="6">Nucleolus</location>
    </subcellularLocation>
    <subcellularLocation>
        <location evidence="6">Nucleus</location>
        <location evidence="6">Nucleoplasm</location>
    </subcellularLocation>
</comment>
<dbReference type="OrthoDB" id="10251381at2759"/>
<dbReference type="PANTHER" id="PTHR19855">
    <property type="entry name" value="WD40 REPEAT PROTEIN 12, 37"/>
    <property type="match status" value="1"/>
</dbReference>
<organism evidence="10 11">
    <name type="scientific">Patellaria atrata CBS 101060</name>
    <dbReference type="NCBI Taxonomy" id="1346257"/>
    <lineage>
        <taxon>Eukaryota</taxon>
        <taxon>Fungi</taxon>
        <taxon>Dikarya</taxon>
        <taxon>Ascomycota</taxon>
        <taxon>Pezizomycotina</taxon>
        <taxon>Dothideomycetes</taxon>
        <taxon>Dothideomycetes incertae sedis</taxon>
        <taxon>Patellariales</taxon>
        <taxon>Patellariaceae</taxon>
        <taxon>Patellaria</taxon>
    </lineage>
</organism>
<keyword evidence="2 6" id="KW-0698">rRNA processing</keyword>
<comment type="caution">
    <text evidence="10">The sequence shown here is derived from an EMBL/GenBank/DDBJ whole genome shotgun (WGS) entry which is preliminary data.</text>
</comment>
<dbReference type="CDD" id="cd00200">
    <property type="entry name" value="WD40"/>
    <property type="match status" value="1"/>
</dbReference>
<comment type="function">
    <text evidence="6">Component of the NOP7 complex, which is required for maturation of the 25S and 5.8S ribosomal RNAs and formation of the 60S ribosome.</text>
</comment>
<evidence type="ECO:0000256" key="4">
    <source>
        <dbReference type="ARBA" id="ARBA00022737"/>
    </source>
</evidence>
<keyword evidence="5 6" id="KW-0539">Nucleus</keyword>
<evidence type="ECO:0000256" key="3">
    <source>
        <dbReference type="ARBA" id="ARBA00022574"/>
    </source>
</evidence>
<keyword evidence="3 7" id="KW-0853">WD repeat</keyword>
<dbReference type="PROSITE" id="PS50082">
    <property type="entry name" value="WD_REPEATS_2"/>
    <property type="match status" value="5"/>
</dbReference>
<dbReference type="PRINTS" id="PR00320">
    <property type="entry name" value="GPROTEINBRPT"/>
</dbReference>
<feature type="repeat" description="WD" evidence="7">
    <location>
        <begin position="169"/>
        <end position="203"/>
    </location>
</feature>
<dbReference type="GO" id="GO:0070545">
    <property type="term" value="C:PeBoW complex"/>
    <property type="evidence" value="ECO:0007669"/>
    <property type="project" value="TreeGrafter"/>
</dbReference>
<keyword evidence="11" id="KW-1185">Reference proteome</keyword>
<evidence type="ECO:0000256" key="6">
    <source>
        <dbReference type="HAMAP-Rule" id="MF_03029"/>
    </source>
</evidence>
<evidence type="ECO:0000313" key="10">
    <source>
        <dbReference type="EMBL" id="KAF2842728.1"/>
    </source>
</evidence>
<dbReference type="GO" id="GO:0005654">
    <property type="term" value="C:nucleoplasm"/>
    <property type="evidence" value="ECO:0007669"/>
    <property type="project" value="UniProtKB-SubCell"/>
</dbReference>
<dbReference type="SUPFAM" id="SSF50978">
    <property type="entry name" value="WD40 repeat-like"/>
    <property type="match status" value="1"/>
</dbReference>
<comment type="subunit">
    <text evidence="6">Component of the NOP7 complex, composed of ERB1, NOP7 and YTM1. Within the NOP7 complex ERB1 appears to interact directly with NOP7 and YTM1. The NOP7 complex also associates with the 66S pre-ribosome.</text>
</comment>
<name>A0A9P4VT54_9PEZI</name>
<dbReference type="AlphaFoldDB" id="A0A9P4VT54"/>
<dbReference type="GO" id="GO:0043021">
    <property type="term" value="F:ribonucleoprotein complex binding"/>
    <property type="evidence" value="ECO:0007669"/>
    <property type="project" value="UniProtKB-UniRule"/>
</dbReference>
<dbReference type="Proteomes" id="UP000799429">
    <property type="component" value="Unassembled WGS sequence"/>
</dbReference>
<feature type="domain" description="NLE" evidence="9">
    <location>
        <begin position="18"/>
        <end position="83"/>
    </location>
</feature>
<evidence type="ECO:0000313" key="11">
    <source>
        <dbReference type="Proteomes" id="UP000799429"/>
    </source>
</evidence>
<dbReference type="HAMAP" id="MF_03029">
    <property type="entry name" value="WDR12"/>
    <property type="match status" value="1"/>
</dbReference>
<dbReference type="InterPro" id="IPR036322">
    <property type="entry name" value="WD40_repeat_dom_sf"/>
</dbReference>
<dbReference type="InterPro" id="IPR028599">
    <property type="entry name" value="WDR12/Ytm1"/>
</dbReference>
<keyword evidence="4" id="KW-0677">Repeat</keyword>
<feature type="repeat" description="WD" evidence="7">
    <location>
        <begin position="146"/>
        <end position="168"/>
    </location>
</feature>
<dbReference type="GO" id="GO:0000463">
    <property type="term" value="P:maturation of LSU-rRNA from tricistronic rRNA transcript (SSU-rRNA, 5.8S rRNA, LSU-rRNA)"/>
    <property type="evidence" value="ECO:0007669"/>
    <property type="project" value="UniProtKB-UniRule"/>
</dbReference>
<feature type="repeat" description="WD" evidence="7">
    <location>
        <begin position="378"/>
        <end position="413"/>
    </location>
</feature>
<gene>
    <name evidence="6" type="primary">YTM1</name>
    <name evidence="10" type="ORF">M501DRAFT_924816</name>
</gene>
<keyword evidence="1 6" id="KW-0690">Ribosome biogenesis</keyword>
<feature type="region of interest" description="Disordered" evidence="8">
    <location>
        <begin position="251"/>
        <end position="285"/>
    </location>
</feature>
<protein>
    <recommendedName>
        <fullName evidence="6">Ribosome biogenesis protein YTM1</fullName>
    </recommendedName>
</protein>
<dbReference type="SMART" id="SM00320">
    <property type="entry name" value="WD40"/>
    <property type="match status" value="7"/>
</dbReference>
<feature type="repeat" description="WD" evidence="7">
    <location>
        <begin position="219"/>
        <end position="251"/>
    </location>
</feature>
<evidence type="ECO:0000256" key="7">
    <source>
        <dbReference type="PROSITE-ProRule" id="PRU00221"/>
    </source>
</evidence>
<dbReference type="Pfam" id="PF00400">
    <property type="entry name" value="WD40"/>
    <property type="match status" value="5"/>
</dbReference>
<evidence type="ECO:0000256" key="8">
    <source>
        <dbReference type="SAM" id="MobiDB-lite"/>
    </source>
</evidence>
<feature type="repeat" description="WD" evidence="7">
    <location>
        <begin position="291"/>
        <end position="333"/>
    </location>
</feature>
<evidence type="ECO:0000256" key="1">
    <source>
        <dbReference type="ARBA" id="ARBA00022517"/>
    </source>
</evidence>
<accession>A0A9P4VT54</accession>
<sequence>MSGDLEQPGPAQEQTSKIRIQFITRDTDHELPAEASAPILVATKFRRYALSTLINTLLDTPTPVPFEFLILGQFLRTSIEDFLTANGISAETTLTVEYVRALIPPLHVASFEHDSWVSAIDVLSGSSPASIWTNNSPGVPSGQEKILSGSDDGLLRIWNMSSEVEAISSVSHNNHITNAKFLSPTRVVSASFDRTIRLWKYESMPDFGPTSTLTPSVELYGHKASVDSIAVHAPSSRLLSASQDHTVGIWSSKKTDAPPAPQSLLPSSSNKRRKLNPNPNSVSQRGSLALMTGHTASVTSVSFAPNDPTVAYSSSLDHTLRTWDLATRTLVDTRTTAHALSCLTPLQDLGLVATGTDARSIILIDPRASATAVSALTLRGHTGTVWALSTDPSSAYGLASGALDSTVRIWDVRAARPGSGGIGAPEVECVYTIERESGRGRKKPVRGDEVKVFGIVWDGEVGVVSAGSDKRVQVNRSPQGVRDS</sequence>
<reference evidence="10" key="1">
    <citation type="journal article" date="2020" name="Stud. Mycol.">
        <title>101 Dothideomycetes genomes: a test case for predicting lifestyles and emergence of pathogens.</title>
        <authorList>
            <person name="Haridas S."/>
            <person name="Albert R."/>
            <person name="Binder M."/>
            <person name="Bloem J."/>
            <person name="Labutti K."/>
            <person name="Salamov A."/>
            <person name="Andreopoulos B."/>
            <person name="Baker S."/>
            <person name="Barry K."/>
            <person name="Bills G."/>
            <person name="Bluhm B."/>
            <person name="Cannon C."/>
            <person name="Castanera R."/>
            <person name="Culley D."/>
            <person name="Daum C."/>
            <person name="Ezra D."/>
            <person name="Gonzalez J."/>
            <person name="Henrissat B."/>
            <person name="Kuo A."/>
            <person name="Liang C."/>
            <person name="Lipzen A."/>
            <person name="Lutzoni F."/>
            <person name="Magnuson J."/>
            <person name="Mondo S."/>
            <person name="Nolan M."/>
            <person name="Ohm R."/>
            <person name="Pangilinan J."/>
            <person name="Park H.-J."/>
            <person name="Ramirez L."/>
            <person name="Alfaro M."/>
            <person name="Sun H."/>
            <person name="Tritt A."/>
            <person name="Yoshinaga Y."/>
            <person name="Zwiers L.-H."/>
            <person name="Turgeon B."/>
            <person name="Goodwin S."/>
            <person name="Spatafora J."/>
            <person name="Crous P."/>
            <person name="Grigoriev I."/>
        </authorList>
    </citation>
    <scope>NUCLEOTIDE SEQUENCE</scope>
    <source>
        <strain evidence="10">CBS 101060</strain>
    </source>
</reference>